<dbReference type="Gene3D" id="1.50.40.10">
    <property type="entry name" value="Mitochondrial carrier domain"/>
    <property type="match status" value="1"/>
</dbReference>
<dbReference type="InterPro" id="IPR018108">
    <property type="entry name" value="MCP_transmembrane"/>
</dbReference>
<dbReference type="RefSeq" id="XP_007736214.1">
    <property type="nucleotide sequence ID" value="XM_007738024.1"/>
</dbReference>
<keyword evidence="7 12" id="KW-1133">Transmembrane helix</keyword>
<feature type="repeat" description="Solcar" evidence="10">
    <location>
        <begin position="10"/>
        <end position="100"/>
    </location>
</feature>
<organism evidence="13 14">
    <name type="scientific">Capronia epimyces CBS 606.96</name>
    <dbReference type="NCBI Taxonomy" id="1182542"/>
    <lineage>
        <taxon>Eukaryota</taxon>
        <taxon>Fungi</taxon>
        <taxon>Dikarya</taxon>
        <taxon>Ascomycota</taxon>
        <taxon>Pezizomycotina</taxon>
        <taxon>Eurotiomycetes</taxon>
        <taxon>Chaetothyriomycetidae</taxon>
        <taxon>Chaetothyriales</taxon>
        <taxon>Herpotrichiellaceae</taxon>
        <taxon>Capronia</taxon>
    </lineage>
</organism>
<gene>
    <name evidence="13" type="ORF">A1O3_07919</name>
</gene>
<keyword evidence="4 10" id="KW-0812">Transmembrane</keyword>
<evidence type="ECO:0000256" key="11">
    <source>
        <dbReference type="RuleBase" id="RU000488"/>
    </source>
</evidence>
<sequence length="309" mass="34473">MTSQPRHGLSPASVETIAGLSAGLVATIIVHPLDMIKTRLQVDTSAHPLLNSSRSVLRDIWRNEGSARISALYRGLTPNLVGNSAGWGLYFLWYRKAQDVIRKIRGYQQDQRLTSVDYLSASALSGALSAVLTNPIWVVKTRMLSTSATQTGAYQGLVSGLRSIYRTEGVRGFFHGITPSLVGVSHGALYFVAYEKLKFWRRQSQKTDKLSNMDTLMTSSLSKIFAGLLTYPHQLVRARLQSHDPTATTYVRRPGIIALIKQIWYNEGIVGYYKGLFPNLLRVVPSTCVTFLVYENARWSLPRMFGTLE</sequence>
<comment type="similarity">
    <text evidence="2 11">Belongs to the mitochondrial carrier (TC 2.A.29) family.</text>
</comment>
<dbReference type="PANTHER" id="PTHR45683">
    <property type="entry name" value="MITOCHONDRIAL NICOTINAMIDE ADENINE DINUCLEOTIDE TRANSPORTER 1-RELATED-RELATED"/>
    <property type="match status" value="1"/>
</dbReference>
<evidence type="ECO:0000256" key="12">
    <source>
        <dbReference type="SAM" id="Phobius"/>
    </source>
</evidence>
<name>W9XQN0_9EURO</name>
<keyword evidence="8" id="KW-0496">Mitochondrion</keyword>
<evidence type="ECO:0000313" key="13">
    <source>
        <dbReference type="EMBL" id="EXJ79640.1"/>
    </source>
</evidence>
<dbReference type="STRING" id="1182542.W9XQN0"/>
<comment type="subcellular location">
    <subcellularLocation>
        <location evidence="1">Mitochondrion inner membrane</location>
        <topology evidence="1">Multi-pass membrane protein</topology>
    </subcellularLocation>
</comment>
<dbReference type="eggNOG" id="KOG0764">
    <property type="taxonomic scope" value="Eukaryota"/>
</dbReference>
<feature type="repeat" description="Solcar" evidence="10">
    <location>
        <begin position="113"/>
        <end position="200"/>
    </location>
</feature>
<proteinExistence type="inferred from homology"/>
<evidence type="ECO:0000256" key="8">
    <source>
        <dbReference type="ARBA" id="ARBA00023128"/>
    </source>
</evidence>
<accession>W9XQN0</accession>
<keyword evidence="6" id="KW-0999">Mitochondrion inner membrane</keyword>
<protein>
    <submittedName>
        <fullName evidence="13">Uncharacterized protein</fullName>
    </submittedName>
</protein>
<dbReference type="Proteomes" id="UP000019478">
    <property type="component" value="Unassembled WGS sequence"/>
</dbReference>
<keyword evidence="3 11" id="KW-0813">Transport</keyword>
<dbReference type="GeneID" id="19172014"/>
<dbReference type="GO" id="GO:0015230">
    <property type="term" value="F:FAD transmembrane transporter activity"/>
    <property type="evidence" value="ECO:0007669"/>
    <property type="project" value="EnsemblFungi"/>
</dbReference>
<evidence type="ECO:0000256" key="3">
    <source>
        <dbReference type="ARBA" id="ARBA00022448"/>
    </source>
</evidence>
<dbReference type="EMBL" id="AMGY01000007">
    <property type="protein sequence ID" value="EXJ79640.1"/>
    <property type="molecule type" value="Genomic_DNA"/>
</dbReference>
<dbReference type="HOGENOM" id="CLU_015166_6_4_1"/>
<dbReference type="AlphaFoldDB" id="W9XQN0"/>
<comment type="caution">
    <text evidence="13">The sequence shown here is derived from an EMBL/GenBank/DDBJ whole genome shotgun (WGS) entry which is preliminary data.</text>
</comment>
<feature type="transmembrane region" description="Helical" evidence="12">
    <location>
        <begin position="71"/>
        <end position="94"/>
    </location>
</feature>
<evidence type="ECO:0000256" key="9">
    <source>
        <dbReference type="ARBA" id="ARBA00023136"/>
    </source>
</evidence>
<dbReference type="SUPFAM" id="SSF103506">
    <property type="entry name" value="Mitochondrial carrier"/>
    <property type="match status" value="1"/>
</dbReference>
<evidence type="ECO:0000256" key="4">
    <source>
        <dbReference type="ARBA" id="ARBA00022692"/>
    </source>
</evidence>
<evidence type="ECO:0000256" key="6">
    <source>
        <dbReference type="ARBA" id="ARBA00022792"/>
    </source>
</evidence>
<evidence type="ECO:0000256" key="5">
    <source>
        <dbReference type="ARBA" id="ARBA00022737"/>
    </source>
</evidence>
<evidence type="ECO:0000256" key="1">
    <source>
        <dbReference type="ARBA" id="ARBA00004448"/>
    </source>
</evidence>
<dbReference type="OrthoDB" id="428293at2759"/>
<dbReference type="PROSITE" id="PS50920">
    <property type="entry name" value="SOLCAR"/>
    <property type="match status" value="3"/>
</dbReference>
<feature type="transmembrane region" description="Helical" evidence="12">
    <location>
        <begin position="115"/>
        <end position="137"/>
    </location>
</feature>
<evidence type="ECO:0000256" key="10">
    <source>
        <dbReference type="PROSITE-ProRule" id="PRU00282"/>
    </source>
</evidence>
<keyword evidence="5" id="KW-0677">Repeat</keyword>
<keyword evidence="9 10" id="KW-0472">Membrane</keyword>
<dbReference type="InterPro" id="IPR002067">
    <property type="entry name" value="MCP"/>
</dbReference>
<evidence type="ECO:0000256" key="2">
    <source>
        <dbReference type="ARBA" id="ARBA00006375"/>
    </source>
</evidence>
<evidence type="ECO:0000256" key="7">
    <source>
        <dbReference type="ARBA" id="ARBA00022989"/>
    </source>
</evidence>
<feature type="transmembrane region" description="Helical" evidence="12">
    <location>
        <begin position="173"/>
        <end position="193"/>
    </location>
</feature>
<dbReference type="Pfam" id="PF00153">
    <property type="entry name" value="Mito_carr"/>
    <property type="match status" value="3"/>
</dbReference>
<reference evidence="13 14" key="1">
    <citation type="submission" date="2013-03" db="EMBL/GenBank/DDBJ databases">
        <title>The Genome Sequence of Capronia epimyces CBS 606.96.</title>
        <authorList>
            <consortium name="The Broad Institute Genomics Platform"/>
            <person name="Cuomo C."/>
            <person name="de Hoog S."/>
            <person name="Gorbushina A."/>
            <person name="Walker B."/>
            <person name="Young S.K."/>
            <person name="Zeng Q."/>
            <person name="Gargeya S."/>
            <person name="Fitzgerald M."/>
            <person name="Haas B."/>
            <person name="Abouelleil A."/>
            <person name="Allen A.W."/>
            <person name="Alvarado L."/>
            <person name="Arachchi H.M."/>
            <person name="Berlin A.M."/>
            <person name="Chapman S.B."/>
            <person name="Gainer-Dewar J."/>
            <person name="Goldberg J."/>
            <person name="Griggs A."/>
            <person name="Gujja S."/>
            <person name="Hansen M."/>
            <person name="Howarth C."/>
            <person name="Imamovic A."/>
            <person name="Ireland A."/>
            <person name="Larimer J."/>
            <person name="McCowan C."/>
            <person name="Murphy C."/>
            <person name="Pearson M."/>
            <person name="Poon T.W."/>
            <person name="Priest M."/>
            <person name="Roberts A."/>
            <person name="Saif S."/>
            <person name="Shea T."/>
            <person name="Sisk P."/>
            <person name="Sykes S."/>
            <person name="Wortman J."/>
            <person name="Nusbaum C."/>
            <person name="Birren B."/>
        </authorList>
    </citation>
    <scope>NUCLEOTIDE SEQUENCE [LARGE SCALE GENOMIC DNA]</scope>
    <source>
        <strain evidence="13 14">CBS 606.96</strain>
    </source>
</reference>
<dbReference type="InterPro" id="IPR044712">
    <property type="entry name" value="SLC25A32-like"/>
</dbReference>
<keyword evidence="14" id="KW-1185">Reference proteome</keyword>
<feature type="transmembrane region" description="Helical" evidence="12">
    <location>
        <begin position="12"/>
        <end position="33"/>
    </location>
</feature>
<feature type="repeat" description="Solcar" evidence="10">
    <location>
        <begin position="214"/>
        <end position="300"/>
    </location>
</feature>
<dbReference type="InterPro" id="IPR023395">
    <property type="entry name" value="MCP_dom_sf"/>
</dbReference>
<dbReference type="PRINTS" id="PR00926">
    <property type="entry name" value="MITOCARRIER"/>
</dbReference>
<dbReference type="FunFam" id="1.50.40.10:FF:000102">
    <property type="entry name" value="Folate carrier protein Flx1"/>
    <property type="match status" value="1"/>
</dbReference>
<evidence type="ECO:0000313" key="14">
    <source>
        <dbReference type="Proteomes" id="UP000019478"/>
    </source>
</evidence>
<dbReference type="GO" id="GO:0005743">
    <property type="term" value="C:mitochondrial inner membrane"/>
    <property type="evidence" value="ECO:0007669"/>
    <property type="project" value="UniProtKB-SubCell"/>
</dbReference>